<keyword evidence="3" id="KW-1185">Reference proteome</keyword>
<dbReference type="GO" id="GO:0016787">
    <property type="term" value="F:hydrolase activity"/>
    <property type="evidence" value="ECO:0007669"/>
    <property type="project" value="UniProtKB-KW"/>
</dbReference>
<name>A0A6A6HF27_VIRVR</name>
<accession>A0A6A6HF27</accession>
<dbReference type="EMBL" id="ML991784">
    <property type="protein sequence ID" value="KAF2236531.1"/>
    <property type="molecule type" value="Genomic_DNA"/>
</dbReference>
<dbReference type="Proteomes" id="UP000800092">
    <property type="component" value="Unassembled WGS sequence"/>
</dbReference>
<dbReference type="PANTHER" id="PTHR35563">
    <property type="entry name" value="BARREL METAL-DEPENDENT HYDROLASE, PUTATIVE (AFU_ORTHOLOGUE AFUA_1G16240)-RELATED"/>
    <property type="match status" value="1"/>
</dbReference>
<dbReference type="Pfam" id="PF04909">
    <property type="entry name" value="Amidohydro_2"/>
    <property type="match status" value="1"/>
</dbReference>
<dbReference type="SUPFAM" id="SSF51556">
    <property type="entry name" value="Metallo-dependent hydrolases"/>
    <property type="match status" value="1"/>
</dbReference>
<dbReference type="PANTHER" id="PTHR35563:SF2">
    <property type="entry name" value="BARREL METAL-DEPENDENT HYDROLASE, PUTATIVE (AFU_ORTHOLOGUE AFUA_1G16240)-RELATED"/>
    <property type="match status" value="1"/>
</dbReference>
<feature type="domain" description="Amidohydrolase-related" evidence="1">
    <location>
        <begin position="14"/>
        <end position="292"/>
    </location>
</feature>
<dbReference type="InterPro" id="IPR052358">
    <property type="entry name" value="Aro_Compnd_Degr_Hydrolases"/>
</dbReference>
<dbReference type="OrthoDB" id="2135488at2759"/>
<dbReference type="Gene3D" id="3.20.20.140">
    <property type="entry name" value="Metal-dependent hydrolases"/>
    <property type="match status" value="1"/>
</dbReference>
<gene>
    <name evidence="2" type="ORF">EV356DRAFT_443145</name>
</gene>
<proteinExistence type="predicted"/>
<protein>
    <submittedName>
        <fullName evidence="2">Amidohydrolase 2</fullName>
    </submittedName>
</protein>
<organism evidence="2 3">
    <name type="scientific">Viridothelium virens</name>
    <name type="common">Speckled blister lichen</name>
    <name type="synonym">Trypethelium virens</name>
    <dbReference type="NCBI Taxonomy" id="1048519"/>
    <lineage>
        <taxon>Eukaryota</taxon>
        <taxon>Fungi</taxon>
        <taxon>Dikarya</taxon>
        <taxon>Ascomycota</taxon>
        <taxon>Pezizomycotina</taxon>
        <taxon>Dothideomycetes</taxon>
        <taxon>Dothideomycetes incertae sedis</taxon>
        <taxon>Trypetheliales</taxon>
        <taxon>Trypetheliaceae</taxon>
        <taxon>Viridothelium</taxon>
    </lineage>
</organism>
<evidence type="ECO:0000259" key="1">
    <source>
        <dbReference type="Pfam" id="PF04909"/>
    </source>
</evidence>
<keyword evidence="2" id="KW-0378">Hydrolase</keyword>
<reference evidence="2" key="1">
    <citation type="journal article" date="2020" name="Stud. Mycol.">
        <title>101 Dothideomycetes genomes: a test case for predicting lifestyles and emergence of pathogens.</title>
        <authorList>
            <person name="Haridas S."/>
            <person name="Albert R."/>
            <person name="Binder M."/>
            <person name="Bloem J."/>
            <person name="Labutti K."/>
            <person name="Salamov A."/>
            <person name="Andreopoulos B."/>
            <person name="Baker S."/>
            <person name="Barry K."/>
            <person name="Bills G."/>
            <person name="Bluhm B."/>
            <person name="Cannon C."/>
            <person name="Castanera R."/>
            <person name="Culley D."/>
            <person name="Daum C."/>
            <person name="Ezra D."/>
            <person name="Gonzalez J."/>
            <person name="Henrissat B."/>
            <person name="Kuo A."/>
            <person name="Liang C."/>
            <person name="Lipzen A."/>
            <person name="Lutzoni F."/>
            <person name="Magnuson J."/>
            <person name="Mondo S."/>
            <person name="Nolan M."/>
            <person name="Ohm R."/>
            <person name="Pangilinan J."/>
            <person name="Park H.-J."/>
            <person name="Ramirez L."/>
            <person name="Alfaro M."/>
            <person name="Sun H."/>
            <person name="Tritt A."/>
            <person name="Yoshinaga Y."/>
            <person name="Zwiers L.-H."/>
            <person name="Turgeon B."/>
            <person name="Goodwin S."/>
            <person name="Spatafora J."/>
            <person name="Crous P."/>
            <person name="Grigoriev I."/>
        </authorList>
    </citation>
    <scope>NUCLEOTIDE SEQUENCE</scope>
    <source>
        <strain evidence="2">Tuck. ex Michener</strain>
    </source>
</reference>
<evidence type="ECO:0000313" key="3">
    <source>
        <dbReference type="Proteomes" id="UP000800092"/>
    </source>
</evidence>
<sequence>MESSDKYKLPAGAWDSHVHVVDEEKFPFAPNYPYRPKKADLDDLLQFERSLGIDHVCLVAMSVYDTDNSINLDALGKLKGQGRAVACIDPKTIGNDELSKMHKLGVRGVRMNLRTRSQTLSKEAFADILHLYADRIRHLNWVLQIFISLPQLALFADEIPKLGVPVVLDHLAQPEPSIAPSKQAGYSEFMDLLKERKVWTKFSGTYRFSNMPGLEQYAKDIIGLAPTQIVWASDWPHSGGVERVLGGDRTKHQDYRQVDDVGFLRQCIDWCNGDETLVRQIWVDNPRRLWQFK</sequence>
<evidence type="ECO:0000313" key="2">
    <source>
        <dbReference type="EMBL" id="KAF2236531.1"/>
    </source>
</evidence>
<dbReference type="InterPro" id="IPR032466">
    <property type="entry name" value="Metal_Hydrolase"/>
</dbReference>
<dbReference type="AlphaFoldDB" id="A0A6A6HF27"/>
<dbReference type="InterPro" id="IPR006680">
    <property type="entry name" value="Amidohydro-rel"/>
</dbReference>